<dbReference type="EMBL" id="JACJPW010000020">
    <property type="protein sequence ID" value="MBD2181408.1"/>
    <property type="molecule type" value="Genomic_DNA"/>
</dbReference>
<gene>
    <name evidence="2" type="ORF">H6G03_09860</name>
</gene>
<protein>
    <submittedName>
        <fullName evidence="2">Filamentous hemagglutinin N-terminal domain-containing protein</fullName>
    </submittedName>
</protein>
<dbReference type="NCBIfam" id="TIGR01901">
    <property type="entry name" value="adhes_NPXG"/>
    <property type="match status" value="1"/>
</dbReference>
<comment type="caution">
    <text evidence="2">The sequence shown here is derived from an EMBL/GenBank/DDBJ whole genome shotgun (WGS) entry which is preliminary data.</text>
</comment>
<dbReference type="Pfam" id="PF05860">
    <property type="entry name" value="TPS"/>
    <property type="match status" value="1"/>
</dbReference>
<keyword evidence="3" id="KW-1185">Reference proteome</keyword>
<dbReference type="AlphaFoldDB" id="A0A926VCR6"/>
<accession>A0A926VCR6</accession>
<name>A0A926VCR6_9CYAN</name>
<dbReference type="RefSeq" id="WP_190464178.1">
    <property type="nucleotide sequence ID" value="NZ_JACJPW010000020.1"/>
</dbReference>
<reference evidence="2" key="2">
    <citation type="submission" date="2020-08" db="EMBL/GenBank/DDBJ databases">
        <authorList>
            <person name="Chen M."/>
            <person name="Teng W."/>
            <person name="Zhao L."/>
            <person name="Hu C."/>
            <person name="Zhou Y."/>
            <person name="Han B."/>
            <person name="Song L."/>
            <person name="Shu W."/>
        </authorList>
    </citation>
    <scope>NUCLEOTIDE SEQUENCE</scope>
    <source>
        <strain evidence="2">FACHB-1375</strain>
    </source>
</reference>
<feature type="domain" description="Filamentous haemagglutinin FhaB/tRNA nuclease CdiA-like TPS" evidence="1">
    <location>
        <begin position="11"/>
        <end position="123"/>
    </location>
</feature>
<evidence type="ECO:0000313" key="3">
    <source>
        <dbReference type="Proteomes" id="UP000641646"/>
    </source>
</evidence>
<reference evidence="2" key="1">
    <citation type="journal article" date="2015" name="ISME J.">
        <title>Draft Genome Sequence of Streptomyces incarnatus NRRL8089, which Produces the Nucleoside Antibiotic Sinefungin.</title>
        <authorList>
            <person name="Oshima K."/>
            <person name="Hattori M."/>
            <person name="Shimizu H."/>
            <person name="Fukuda K."/>
            <person name="Nemoto M."/>
            <person name="Inagaki K."/>
            <person name="Tamura T."/>
        </authorList>
    </citation>
    <scope>NUCLEOTIDE SEQUENCE</scope>
    <source>
        <strain evidence="2">FACHB-1375</strain>
    </source>
</reference>
<evidence type="ECO:0000313" key="2">
    <source>
        <dbReference type="EMBL" id="MBD2181408.1"/>
    </source>
</evidence>
<evidence type="ECO:0000259" key="1">
    <source>
        <dbReference type="SMART" id="SM00912"/>
    </source>
</evidence>
<dbReference type="SUPFAM" id="SSF51126">
    <property type="entry name" value="Pectin lyase-like"/>
    <property type="match status" value="4"/>
</dbReference>
<proteinExistence type="predicted"/>
<organism evidence="2 3">
    <name type="scientific">Aerosakkonema funiforme FACHB-1375</name>
    <dbReference type="NCBI Taxonomy" id="2949571"/>
    <lineage>
        <taxon>Bacteria</taxon>
        <taxon>Bacillati</taxon>
        <taxon>Cyanobacteriota</taxon>
        <taxon>Cyanophyceae</taxon>
        <taxon>Oscillatoriophycideae</taxon>
        <taxon>Aerosakkonematales</taxon>
        <taxon>Aerosakkonemataceae</taxon>
        <taxon>Aerosakkonema</taxon>
    </lineage>
</organism>
<dbReference type="InterPro" id="IPR012334">
    <property type="entry name" value="Pectin_lyas_fold"/>
</dbReference>
<dbReference type="SMART" id="SM00912">
    <property type="entry name" value="Haemagg_act"/>
    <property type="match status" value="1"/>
</dbReference>
<dbReference type="InterPro" id="IPR011050">
    <property type="entry name" value="Pectin_lyase_fold/virulence"/>
</dbReference>
<dbReference type="Proteomes" id="UP000641646">
    <property type="component" value="Unassembled WGS sequence"/>
</dbReference>
<sequence length="804" mass="82492">MTDRLSAQILPDATLPVNSIVNRQGNTHSIEGGTRTGNNLFHSFKEFSIPTDSSAFFNNALDIQNIFTRVTGETISNIDGRLEANGSANIFLLNPNGIIFGPNAQLNIGGSFLASTANTILFADKTEFSAVQPNAPPLLAVSVPVGLQFGGSHPGTMQVQGSNLAVQTGNTLALVGGDVTIYGSNNPLATGLTAGGIPLTIVAGNVVPTTRGGRIELGSVTSGKVSIAPTQLGFALGYSDIQSFGNIQLLNGATVDTSGTGGGEIQVTARNLELQERSRIISITLGSDNGGTIIANTAESLQMIGTGEYDENIRRFVSGNLTLDGLRNGFFSISFGAGAAGNIIINSRDFMARNGTYVTTSTFSTGRGGDITVNATESIDLSASLLATGTGVGNGGNAGKLTVNTRNFRARDNAILSTSTIGGGEGGNLLANVSESLELIGSDPIYLSPIVRVFTGFFTSSLGTGNAGKLQVNTGRLTVRSGAGLAASSFSQGNGGDIVINALSTLELIGKSPDGTALSSVAAVTEPGSTGNGGNLIVNTGNLILQDGGRLSVRSRGTGRTGNLDIKADYIFLGKEGGFEGTAITGEGADINVISNFLLLDENSFISATAGTEGGAGNGGNITISTNTLVVKKNSEINANAFSGQGGNIQINSQGIFISPDSAITASSENGINGVVQVRTTDSNVPNIFAPLLNNFDVSEAVLTTSCVARGKNFQSSFTFIGTGGLPSNPYDTLTSHYNSIGIQNVSSSKSPEMQQSLPLRVWREQDPIQEAEGIAILADGSIILGTSSQLAVVANANTLICQF</sequence>
<dbReference type="InterPro" id="IPR008638">
    <property type="entry name" value="FhaB/CdiA-like_TPS"/>
</dbReference>
<dbReference type="Gene3D" id="2.160.20.10">
    <property type="entry name" value="Single-stranded right-handed beta-helix, Pectin lyase-like"/>
    <property type="match status" value="3"/>
</dbReference>